<dbReference type="InterPro" id="IPR032675">
    <property type="entry name" value="LRR_dom_sf"/>
</dbReference>
<dbReference type="SUPFAM" id="SSF52047">
    <property type="entry name" value="RNI-like"/>
    <property type="match status" value="1"/>
</dbReference>
<protein>
    <submittedName>
        <fullName evidence="1">Uncharacterized protein</fullName>
    </submittedName>
</protein>
<accession>G3MLJ9</accession>
<sequence>MNAVDIIRELGDPDELYDVESKVVMKLGEPWRPAVLPVNLCIEDGGLRITTTSKGFVANRALLCEHRVVTAAFCGCSAFFSYKRFASAARKVLAQVKTLVIIHNRDHVMNLVRWFPSVDTLVLHHDLRYQVVPETGMPIQGDKQPKLKRLLGSTAAMGTNNLLMDPETVAALISRCPELYEVQTAVHKLVDSPDPCLVHALTENRLLRTSASLVLGLSFERMDGRMTAISEENITPEIVVKASELFPRVTRLEVSTGTLESVTQICRFHDVTDLTLRYEGSPPCPFGHLFEEGLMELRLKHLSLCNVSGIRLNAIATNWPNLESISLFYCSLVPDEPLISPGCFQSLANVRMRLVTEVKLDAYAMNALFSTATNITTLHLDGTIMCGLFLAHCRYQTFINIQRLTLATDAQLSALAVTVDDLRCLASSLRTLRHAATDSFHLRLSFQFYMPNVKLHWCHCTTCAAEFPRLNALQNALWTGVVA</sequence>
<dbReference type="AlphaFoldDB" id="G3MLJ9"/>
<name>G3MLJ9_AMBMU</name>
<evidence type="ECO:0000313" key="1">
    <source>
        <dbReference type="EMBL" id="AEO34367.1"/>
    </source>
</evidence>
<dbReference type="EMBL" id="JO842750">
    <property type="protein sequence ID" value="AEO34367.1"/>
    <property type="molecule type" value="mRNA"/>
</dbReference>
<dbReference type="Gene3D" id="3.80.10.10">
    <property type="entry name" value="Ribonuclease Inhibitor"/>
    <property type="match status" value="1"/>
</dbReference>
<reference evidence="1" key="1">
    <citation type="journal article" date="2011" name="PLoS ONE">
        <title>A deep insight into the sialotranscriptome of the gulf coast tick, Amblyomma maculatum.</title>
        <authorList>
            <person name="Karim S."/>
            <person name="Singh P."/>
            <person name="Ribeiro J.M."/>
        </authorList>
    </citation>
    <scope>NUCLEOTIDE SEQUENCE</scope>
    <source>
        <tissue evidence="1">Salivary gland</tissue>
    </source>
</reference>
<proteinExistence type="evidence at transcript level"/>
<organism evidence="1">
    <name type="scientific">Amblyomma maculatum</name>
    <name type="common">Gulf Coast tick</name>
    <dbReference type="NCBI Taxonomy" id="34609"/>
    <lineage>
        <taxon>Eukaryota</taxon>
        <taxon>Metazoa</taxon>
        <taxon>Ecdysozoa</taxon>
        <taxon>Arthropoda</taxon>
        <taxon>Chelicerata</taxon>
        <taxon>Arachnida</taxon>
        <taxon>Acari</taxon>
        <taxon>Parasitiformes</taxon>
        <taxon>Ixodida</taxon>
        <taxon>Ixodoidea</taxon>
        <taxon>Ixodidae</taxon>
        <taxon>Amblyomminae</taxon>
        <taxon>Amblyomma</taxon>
    </lineage>
</organism>